<feature type="region of interest" description="Disordered" evidence="1">
    <location>
        <begin position="733"/>
        <end position="788"/>
    </location>
</feature>
<reference evidence="2" key="1">
    <citation type="submission" date="2016-11" db="EMBL/GenBank/DDBJ databases">
        <title>The genome sequence of Colletotrichum cuscutae.</title>
        <authorList>
            <person name="Baroncelli R."/>
        </authorList>
    </citation>
    <scope>NUCLEOTIDE SEQUENCE</scope>
    <source>
        <strain evidence="2">IMI 304802</strain>
    </source>
</reference>
<accession>A0AAI9VED1</accession>
<sequence length="788" mass="87740">MNRQNPGQGTLSMAHYSRKRPAAVLDKSEDDYEAGQRSTNAFRRREQAPAKAPTRHMVTTIRYSEQAAHQAMRKEIIHTPDLSDMYNNIMHTVTTTRQTEGLLLSANTYHSTTKSVLKNKGQSEIVDLMRYLKAEIFIRLDNWRAKPLADWFNMVHDARLEKKFRNKYWAANQKANMSSIPFLFRKIRKPLINSNTQLADVYFVEARKIMRRSVWVPGPEHPIIQSAVAIMVRADEDPNLKENQPLIVQVWIAWCLLQDDPCIETSYLATMIHDRANKNSEISTCFAHEFAALRRAKSAHSDYSGYSKWLHMHGRCHIIPFEELIAREIVVTMAGRVQYPANNTRQSGKNTTKTSWTKTQITDNEKGNNYQGQAGARTSLTNRDRSPEELFEPRSLSRSRQQGRPREETRPTTDNQQSSQQHKETAYGTEAGSSGSLHGSTSRAQPGGLELSLPTSSSSISSTLISARIPSARIPSARIPSARASATQLSSARNTSAENIATSAPTGAAAHTTATPTTTAPIPATPTKAAPPTADAATMTMVGSNASKPLTQADVERIIHGMLESTKLLTAAGQPNNSQAVTAADLEDYEKKVLASVGNLIHAKRDERLDEMLPAIESSVAKMRSHLEAVDDAIREIQKKTLEDEKKSLEDDVRVQAVEVRLMQAKIDMEITKRQVSSFEKALAAKRADNKEAIKNLNGDIRVGRFKQEALEEDQQNIRDDMKTIMDDIRSIKEKQDAHEKSQTAAMSELREKIRSSSKSPDGGKSTDSITCAPYAPTPKKGSSTRKK</sequence>
<evidence type="ECO:0000256" key="1">
    <source>
        <dbReference type="SAM" id="MobiDB-lite"/>
    </source>
</evidence>
<evidence type="ECO:0000313" key="3">
    <source>
        <dbReference type="Proteomes" id="UP001239213"/>
    </source>
</evidence>
<keyword evidence="3" id="KW-1185">Reference proteome</keyword>
<feature type="compositionally biased region" description="Polar residues" evidence="1">
    <location>
        <begin position="1"/>
        <end position="11"/>
    </location>
</feature>
<feature type="compositionally biased region" description="Low complexity" evidence="1">
    <location>
        <begin position="446"/>
        <end position="457"/>
    </location>
</feature>
<organism evidence="2 3">
    <name type="scientific">Colletotrichum cuscutae</name>
    <dbReference type="NCBI Taxonomy" id="1209917"/>
    <lineage>
        <taxon>Eukaryota</taxon>
        <taxon>Fungi</taxon>
        <taxon>Dikarya</taxon>
        <taxon>Ascomycota</taxon>
        <taxon>Pezizomycotina</taxon>
        <taxon>Sordariomycetes</taxon>
        <taxon>Hypocreomycetidae</taxon>
        <taxon>Glomerellales</taxon>
        <taxon>Glomerellaceae</taxon>
        <taxon>Colletotrichum</taxon>
        <taxon>Colletotrichum acutatum species complex</taxon>
    </lineage>
</organism>
<feature type="region of interest" description="Disordered" evidence="1">
    <location>
        <begin position="1"/>
        <end position="55"/>
    </location>
</feature>
<feature type="compositionally biased region" description="Polar residues" evidence="1">
    <location>
        <begin position="431"/>
        <end position="444"/>
    </location>
</feature>
<dbReference type="EMBL" id="MPDP01000081">
    <property type="protein sequence ID" value="KAK1484005.1"/>
    <property type="molecule type" value="Genomic_DNA"/>
</dbReference>
<feature type="compositionally biased region" description="Basic and acidic residues" evidence="1">
    <location>
        <begin position="382"/>
        <end position="392"/>
    </location>
</feature>
<protein>
    <submittedName>
        <fullName evidence="2">Uncharacterized protein</fullName>
    </submittedName>
</protein>
<proteinExistence type="predicted"/>
<feature type="compositionally biased region" description="Polar residues" evidence="1">
    <location>
        <begin position="487"/>
        <end position="500"/>
    </location>
</feature>
<evidence type="ECO:0000313" key="2">
    <source>
        <dbReference type="EMBL" id="KAK1484005.1"/>
    </source>
</evidence>
<feature type="compositionally biased region" description="Polar residues" evidence="1">
    <location>
        <begin position="367"/>
        <end position="381"/>
    </location>
</feature>
<name>A0AAI9VED1_9PEZI</name>
<gene>
    <name evidence="2" type="ORF">CCUS01_15595</name>
</gene>
<feature type="compositionally biased region" description="Basic and acidic residues" evidence="1">
    <location>
        <begin position="733"/>
        <end position="742"/>
    </location>
</feature>
<feature type="compositionally biased region" description="Low complexity" evidence="1">
    <location>
        <begin position="501"/>
        <end position="534"/>
    </location>
</feature>
<comment type="caution">
    <text evidence="2">The sequence shown here is derived from an EMBL/GenBank/DDBJ whole genome shotgun (WGS) entry which is preliminary data.</text>
</comment>
<feature type="region of interest" description="Disordered" evidence="1">
    <location>
        <begin position="341"/>
        <end position="457"/>
    </location>
</feature>
<dbReference type="AlphaFoldDB" id="A0AAI9VED1"/>
<feature type="region of interest" description="Disordered" evidence="1">
    <location>
        <begin position="485"/>
        <end position="534"/>
    </location>
</feature>
<dbReference type="Proteomes" id="UP001239213">
    <property type="component" value="Unassembled WGS sequence"/>
</dbReference>
<feature type="compositionally biased region" description="Low complexity" evidence="1">
    <location>
        <begin position="349"/>
        <end position="362"/>
    </location>
</feature>